<proteinExistence type="predicted"/>
<protein>
    <submittedName>
        <fullName evidence="2">Uncharacterized protein</fullName>
    </submittedName>
</protein>
<dbReference type="Proteomes" id="UP001176941">
    <property type="component" value="Chromosome 14"/>
</dbReference>
<evidence type="ECO:0000313" key="3">
    <source>
        <dbReference type="Proteomes" id="UP001176941"/>
    </source>
</evidence>
<organism evidence="2 3">
    <name type="scientific">Rangifer tarandus platyrhynchus</name>
    <name type="common">Svalbard reindeer</name>
    <dbReference type="NCBI Taxonomy" id="3082113"/>
    <lineage>
        <taxon>Eukaryota</taxon>
        <taxon>Metazoa</taxon>
        <taxon>Chordata</taxon>
        <taxon>Craniata</taxon>
        <taxon>Vertebrata</taxon>
        <taxon>Euteleostomi</taxon>
        <taxon>Mammalia</taxon>
        <taxon>Eutheria</taxon>
        <taxon>Laurasiatheria</taxon>
        <taxon>Artiodactyla</taxon>
        <taxon>Ruminantia</taxon>
        <taxon>Pecora</taxon>
        <taxon>Cervidae</taxon>
        <taxon>Odocoileinae</taxon>
        <taxon>Rangifer</taxon>
    </lineage>
</organism>
<gene>
    <name evidence="2" type="ORF">MRATA1EN1_LOCUS5450</name>
</gene>
<sequence length="106" mass="11700">MGLPQRSLPQALQMQTLGMDLHPSFPQQFCERDPKEPPSTVLLCSTPSPNEPTLQAPGHTTEPSILLGTRKPEKSLNPRVLVLKAARFMSPNSLPAREVSIIKKFT</sequence>
<feature type="compositionally biased region" description="Polar residues" evidence="1">
    <location>
        <begin position="42"/>
        <end position="53"/>
    </location>
</feature>
<evidence type="ECO:0000256" key="1">
    <source>
        <dbReference type="SAM" id="MobiDB-lite"/>
    </source>
</evidence>
<reference evidence="2" key="1">
    <citation type="submission" date="2023-04" db="EMBL/GenBank/DDBJ databases">
        <authorList>
            <consortium name="ELIXIR-Norway"/>
        </authorList>
    </citation>
    <scope>NUCLEOTIDE SEQUENCE [LARGE SCALE GENOMIC DNA]</scope>
</reference>
<accession>A0ABN8Y4G6</accession>
<name>A0ABN8Y4G6_RANTA</name>
<dbReference type="EMBL" id="OX459950">
    <property type="protein sequence ID" value="CAI9156488.1"/>
    <property type="molecule type" value="Genomic_DNA"/>
</dbReference>
<feature type="region of interest" description="Disordered" evidence="1">
    <location>
        <begin position="32"/>
        <end position="72"/>
    </location>
</feature>
<keyword evidence="3" id="KW-1185">Reference proteome</keyword>
<evidence type="ECO:0000313" key="2">
    <source>
        <dbReference type="EMBL" id="CAI9156488.1"/>
    </source>
</evidence>